<dbReference type="InterPro" id="IPR038765">
    <property type="entry name" value="Papain-like_cys_pep_sf"/>
</dbReference>
<dbReference type="PANTHER" id="PTHR11786">
    <property type="entry name" value="N-HYDROXYARYLAMINE O-ACETYLTRANSFERASE"/>
    <property type="match status" value="1"/>
</dbReference>
<organism evidence="2 3">
    <name type="scientific">Thraustotheca clavata</name>
    <dbReference type="NCBI Taxonomy" id="74557"/>
    <lineage>
        <taxon>Eukaryota</taxon>
        <taxon>Sar</taxon>
        <taxon>Stramenopiles</taxon>
        <taxon>Oomycota</taxon>
        <taxon>Saprolegniomycetes</taxon>
        <taxon>Saprolegniales</taxon>
        <taxon>Achlyaceae</taxon>
        <taxon>Thraustotheca</taxon>
    </lineage>
</organism>
<dbReference type="PANTHER" id="PTHR11786:SF0">
    <property type="entry name" value="ARYLAMINE N-ACETYLTRANSFERASE 4-RELATED"/>
    <property type="match status" value="1"/>
</dbReference>
<name>A0A1V9ZPT2_9STRA</name>
<keyword evidence="3" id="KW-1185">Reference proteome</keyword>
<evidence type="ECO:0000313" key="3">
    <source>
        <dbReference type="Proteomes" id="UP000243217"/>
    </source>
</evidence>
<dbReference type="AlphaFoldDB" id="A0A1V9ZPT2"/>
<dbReference type="GO" id="GO:0016407">
    <property type="term" value="F:acetyltransferase activity"/>
    <property type="evidence" value="ECO:0007669"/>
    <property type="project" value="InterPro"/>
</dbReference>
<dbReference type="Pfam" id="PF00797">
    <property type="entry name" value="Acetyltransf_2"/>
    <property type="match status" value="2"/>
</dbReference>
<dbReference type="Gene3D" id="3.30.2140.20">
    <property type="match status" value="2"/>
</dbReference>
<gene>
    <name evidence="2" type="ORF">THRCLA_06300</name>
</gene>
<dbReference type="SUPFAM" id="SSF54001">
    <property type="entry name" value="Cysteine proteinases"/>
    <property type="match status" value="2"/>
</dbReference>
<dbReference type="EMBL" id="JNBS01001766">
    <property type="protein sequence ID" value="OQS00017.1"/>
    <property type="molecule type" value="Genomic_DNA"/>
</dbReference>
<dbReference type="Proteomes" id="UP000243217">
    <property type="component" value="Unassembled WGS sequence"/>
</dbReference>
<evidence type="ECO:0000256" key="1">
    <source>
        <dbReference type="ARBA" id="ARBA00006547"/>
    </source>
</evidence>
<comment type="similarity">
    <text evidence="1">Belongs to the arylamine N-acetyltransferase family.</text>
</comment>
<dbReference type="InterPro" id="IPR053710">
    <property type="entry name" value="Arylamine_NAT_domain_sf"/>
</dbReference>
<keyword evidence="2" id="KW-0808">Transferase</keyword>
<sequence length="648" mass="72061">MRDLGKNCSGLSTMVKQLPPFDIDAYLSRIDLEKDILTSHPPPSYELLRLICQHHAQAIPFENLTPSKVFPVDPAHVNGPGEVVSLTPANLFQKLVVDRRGGYCFESNGLLSIALRALGYTVELIGGRVVVANTDENKVDYDLQPLTHTLLLVESEDNKTYLCDVGFGGRGQPPCPLSFTPGEGVDLPTGERYELANVTMNRNWTLSTFGGLFTVAKDTQVVGGNQWAVLYRTGIDKPLHPAYVFSTSTFMAQKDYDVANWYCSTSPVSHMTQRPIVAKRYKNQLLTLAGNAFTVLEAGQVIESKTIEQDELLTLLQDRFDLVSSPFVNIMCDAYQLDLRAYFNRIGISEALVNKHERGSLELLTLICQHHTWSIPFENLAPCRIYPAIPAHANTAIGEVVSLDIAKIFQKLVIDRRGGYCFEQNGLLAVVLRALGYTLSTLSARVVMANTDENRSDLDMSGLSHALLLVNVKELQYLCDVGFGGRGQPPCPMLLSTTNSRVELATGQCYELRWTTKIHLNQPQAFSGKYVMPKNTYDTGNQPNGDSWALCYSTGKNKPMYPAYIFSSSHVSVQADYEIANWFCSSSPHTFFTKSPLIVRRTETSLWTLVDTELSHFENGELVETKSVCKEEFQSILQTIFGLFPNAS</sequence>
<evidence type="ECO:0000313" key="2">
    <source>
        <dbReference type="EMBL" id="OQS00017.1"/>
    </source>
</evidence>
<comment type="caution">
    <text evidence="2">The sequence shown here is derived from an EMBL/GenBank/DDBJ whole genome shotgun (WGS) entry which is preliminary data.</text>
</comment>
<dbReference type="OrthoDB" id="10260017at2759"/>
<reference evidence="2 3" key="1">
    <citation type="journal article" date="2014" name="Genome Biol. Evol.">
        <title>The secreted proteins of Achlya hypogyna and Thraustotheca clavata identify the ancestral oomycete secretome and reveal gene acquisitions by horizontal gene transfer.</title>
        <authorList>
            <person name="Misner I."/>
            <person name="Blouin N."/>
            <person name="Leonard G."/>
            <person name="Richards T.A."/>
            <person name="Lane C.E."/>
        </authorList>
    </citation>
    <scope>NUCLEOTIDE SEQUENCE [LARGE SCALE GENOMIC DNA]</scope>
    <source>
        <strain evidence="2 3">ATCC 34112</strain>
    </source>
</reference>
<proteinExistence type="inferred from homology"/>
<dbReference type="InterPro" id="IPR001447">
    <property type="entry name" value="Arylamine_N-AcTrfase"/>
</dbReference>
<protein>
    <submittedName>
        <fullName evidence="2">N-acetyltransferase</fullName>
    </submittedName>
</protein>
<accession>A0A1V9ZPT2</accession>
<dbReference type="STRING" id="74557.A0A1V9ZPT2"/>